<accession>A0A9K3D003</accession>
<feature type="transmembrane region" description="Helical" evidence="2">
    <location>
        <begin position="42"/>
        <end position="65"/>
    </location>
</feature>
<reference evidence="3 4" key="1">
    <citation type="journal article" date="2018" name="PLoS ONE">
        <title>The draft genome of Kipferlia bialata reveals reductive genome evolution in fornicate parasites.</title>
        <authorList>
            <person name="Tanifuji G."/>
            <person name="Takabayashi S."/>
            <person name="Kume K."/>
            <person name="Takagi M."/>
            <person name="Nakayama T."/>
            <person name="Kamikawa R."/>
            <person name="Inagaki Y."/>
            <person name="Hashimoto T."/>
        </authorList>
    </citation>
    <scope>NUCLEOTIDE SEQUENCE [LARGE SCALE GENOMIC DNA]</scope>
    <source>
        <strain evidence="3">NY0173</strain>
    </source>
</reference>
<evidence type="ECO:0000313" key="4">
    <source>
        <dbReference type="Proteomes" id="UP000265618"/>
    </source>
</evidence>
<keyword evidence="2" id="KW-0472">Membrane</keyword>
<dbReference type="EMBL" id="BDIP01002632">
    <property type="protein sequence ID" value="GIQ86589.1"/>
    <property type="molecule type" value="Genomic_DNA"/>
</dbReference>
<sequence length="131" mass="13703">MNQDPDMQAPVPVHAVPVDGSGNMGTDGMSNAPSPRKSSKTLVIVVSCVVAAVIVAAGVLLFLALSDTDPDDDGSVPRNGQVLCYGAHTEITCPTSSSEAFYFQDADTDDHLSYTDNGDETVSDARTGLIW</sequence>
<gene>
    <name evidence="3" type="ORF">KIPB_008469</name>
</gene>
<protein>
    <submittedName>
        <fullName evidence="3">Uncharacterized protein</fullName>
    </submittedName>
</protein>
<keyword evidence="2" id="KW-0812">Transmembrane</keyword>
<name>A0A9K3D003_9EUKA</name>
<evidence type="ECO:0000256" key="1">
    <source>
        <dbReference type="SAM" id="MobiDB-lite"/>
    </source>
</evidence>
<feature type="region of interest" description="Disordered" evidence="1">
    <location>
        <begin position="1"/>
        <end position="36"/>
    </location>
</feature>
<proteinExistence type="predicted"/>
<organism evidence="3 4">
    <name type="scientific">Kipferlia bialata</name>
    <dbReference type="NCBI Taxonomy" id="797122"/>
    <lineage>
        <taxon>Eukaryota</taxon>
        <taxon>Metamonada</taxon>
        <taxon>Carpediemonas-like organisms</taxon>
        <taxon>Kipferlia</taxon>
    </lineage>
</organism>
<dbReference type="Proteomes" id="UP000265618">
    <property type="component" value="Unassembled WGS sequence"/>
</dbReference>
<dbReference type="AlphaFoldDB" id="A0A9K3D003"/>
<keyword evidence="2" id="KW-1133">Transmembrane helix</keyword>
<evidence type="ECO:0000256" key="2">
    <source>
        <dbReference type="SAM" id="Phobius"/>
    </source>
</evidence>
<evidence type="ECO:0000313" key="3">
    <source>
        <dbReference type="EMBL" id="GIQ86589.1"/>
    </source>
</evidence>
<keyword evidence="4" id="KW-1185">Reference proteome</keyword>
<comment type="caution">
    <text evidence="3">The sequence shown here is derived from an EMBL/GenBank/DDBJ whole genome shotgun (WGS) entry which is preliminary data.</text>
</comment>